<dbReference type="Proteomes" id="UP000800035">
    <property type="component" value="Unassembled WGS sequence"/>
</dbReference>
<evidence type="ECO:0000256" key="1">
    <source>
        <dbReference type="SAM" id="Phobius"/>
    </source>
</evidence>
<organism evidence="2 3">
    <name type="scientific">Byssothecium circinans</name>
    <dbReference type="NCBI Taxonomy" id="147558"/>
    <lineage>
        <taxon>Eukaryota</taxon>
        <taxon>Fungi</taxon>
        <taxon>Dikarya</taxon>
        <taxon>Ascomycota</taxon>
        <taxon>Pezizomycotina</taxon>
        <taxon>Dothideomycetes</taxon>
        <taxon>Pleosporomycetidae</taxon>
        <taxon>Pleosporales</taxon>
        <taxon>Massarineae</taxon>
        <taxon>Massarinaceae</taxon>
        <taxon>Byssothecium</taxon>
    </lineage>
</organism>
<accession>A0A6A5TSQ2</accession>
<dbReference type="AlphaFoldDB" id="A0A6A5TSQ2"/>
<name>A0A6A5TSQ2_9PLEO</name>
<dbReference type="EMBL" id="ML976997">
    <property type="protein sequence ID" value="KAF1954759.1"/>
    <property type="molecule type" value="Genomic_DNA"/>
</dbReference>
<keyword evidence="3" id="KW-1185">Reference proteome</keyword>
<sequence length="56" mass="6647">MAAESWRNGSALVFGYYIRYMPEKHQRLWVRAPWTSLFCFFGLFGALFLFSVFRCA</sequence>
<gene>
    <name evidence="2" type="ORF">CC80DRAFT_493536</name>
</gene>
<keyword evidence="1" id="KW-1133">Transmembrane helix</keyword>
<protein>
    <submittedName>
        <fullName evidence="2">Uncharacterized protein</fullName>
    </submittedName>
</protein>
<keyword evidence="1" id="KW-0472">Membrane</keyword>
<proteinExistence type="predicted"/>
<feature type="transmembrane region" description="Helical" evidence="1">
    <location>
        <begin position="34"/>
        <end position="53"/>
    </location>
</feature>
<reference evidence="2" key="1">
    <citation type="journal article" date="2020" name="Stud. Mycol.">
        <title>101 Dothideomycetes genomes: a test case for predicting lifestyles and emergence of pathogens.</title>
        <authorList>
            <person name="Haridas S."/>
            <person name="Albert R."/>
            <person name="Binder M."/>
            <person name="Bloem J."/>
            <person name="Labutti K."/>
            <person name="Salamov A."/>
            <person name="Andreopoulos B."/>
            <person name="Baker S."/>
            <person name="Barry K."/>
            <person name="Bills G."/>
            <person name="Bluhm B."/>
            <person name="Cannon C."/>
            <person name="Castanera R."/>
            <person name="Culley D."/>
            <person name="Daum C."/>
            <person name="Ezra D."/>
            <person name="Gonzalez J."/>
            <person name="Henrissat B."/>
            <person name="Kuo A."/>
            <person name="Liang C."/>
            <person name="Lipzen A."/>
            <person name="Lutzoni F."/>
            <person name="Magnuson J."/>
            <person name="Mondo S."/>
            <person name="Nolan M."/>
            <person name="Ohm R."/>
            <person name="Pangilinan J."/>
            <person name="Park H.-J."/>
            <person name="Ramirez L."/>
            <person name="Alfaro M."/>
            <person name="Sun H."/>
            <person name="Tritt A."/>
            <person name="Yoshinaga Y."/>
            <person name="Zwiers L.-H."/>
            <person name="Turgeon B."/>
            <person name="Goodwin S."/>
            <person name="Spatafora J."/>
            <person name="Crous P."/>
            <person name="Grigoriev I."/>
        </authorList>
    </citation>
    <scope>NUCLEOTIDE SEQUENCE</scope>
    <source>
        <strain evidence="2">CBS 675.92</strain>
    </source>
</reference>
<evidence type="ECO:0000313" key="3">
    <source>
        <dbReference type="Proteomes" id="UP000800035"/>
    </source>
</evidence>
<keyword evidence="1" id="KW-0812">Transmembrane</keyword>
<evidence type="ECO:0000313" key="2">
    <source>
        <dbReference type="EMBL" id="KAF1954759.1"/>
    </source>
</evidence>